<dbReference type="GO" id="GO:0003942">
    <property type="term" value="F:N-acetyl-gamma-glutamyl-phosphate reductase activity"/>
    <property type="evidence" value="ECO:0007669"/>
    <property type="project" value="InterPro"/>
</dbReference>
<dbReference type="Gene3D" id="1.20.5.110">
    <property type="match status" value="1"/>
</dbReference>
<dbReference type="PROSITE" id="PS00417">
    <property type="entry name" value="SYNAPTOBREVIN"/>
    <property type="match status" value="1"/>
</dbReference>
<dbReference type="CDD" id="cd15874">
    <property type="entry name" value="R-SNARE_Snc1"/>
    <property type="match status" value="1"/>
</dbReference>
<sequence>MAGREEPYDPYISNNAGGSAGGHNGNQRTAALQAEIDSTVGIMRDNINKVSERGARLDSLQDKTDNLAVSAQGFRRGANRMWWKDMKMRMCIIVGIIILLIVIIVPSGTRCLSENNELLELGNDDTCFTERILMGCWVQFLHMDMRTLTSKALFPDPQPGEFDSFPRVWRTGAMGQGCLFSDYRFDPKWTYGLPELVTRSNIAQATRISNPGCYATAAQIGIAPLVPFLGGQPTVFGVSGYSGAGTKPSPKNDVENLTNNLIPYSLTDHIHEREISTQLGTEVAFIPHVAVWFQGIHHTINIPLKEEMKSRDVRNLYQDRYAGEKLIRITGESPLFIQADVEWW</sequence>
<dbReference type="Proteomes" id="UP000308768">
    <property type="component" value="Unassembled WGS sequence"/>
</dbReference>
<organism evidence="6 7">
    <name type="scientific">Cryomyces minteri</name>
    <dbReference type="NCBI Taxonomy" id="331657"/>
    <lineage>
        <taxon>Eukaryota</taxon>
        <taxon>Fungi</taxon>
        <taxon>Dikarya</taxon>
        <taxon>Ascomycota</taxon>
        <taxon>Pezizomycotina</taxon>
        <taxon>Dothideomycetes</taxon>
        <taxon>Dothideomycetes incertae sedis</taxon>
        <taxon>Cryomyces</taxon>
    </lineage>
</organism>
<dbReference type="PRINTS" id="PR00219">
    <property type="entry name" value="SYNAPTOBREVN"/>
</dbReference>
<evidence type="ECO:0000256" key="1">
    <source>
        <dbReference type="PROSITE-ProRule" id="PRU00290"/>
    </source>
</evidence>
<feature type="active site" evidence="2">
    <location>
        <position position="213"/>
    </location>
</feature>
<name>A0A4U0VWP2_9PEZI</name>
<feature type="region of interest" description="Disordered" evidence="3">
    <location>
        <begin position="1"/>
        <end position="26"/>
    </location>
</feature>
<dbReference type="GO" id="GO:0008652">
    <property type="term" value="P:amino acid biosynthetic process"/>
    <property type="evidence" value="ECO:0007669"/>
    <property type="project" value="UniProtKB-KW"/>
</dbReference>
<dbReference type="EMBL" id="NAJN01002394">
    <property type="protein sequence ID" value="TKA53275.1"/>
    <property type="molecule type" value="Genomic_DNA"/>
</dbReference>
<evidence type="ECO:0000313" key="6">
    <source>
        <dbReference type="EMBL" id="TKA53275.1"/>
    </source>
</evidence>
<evidence type="ECO:0000313" key="7">
    <source>
        <dbReference type="Proteomes" id="UP000308768"/>
    </source>
</evidence>
<reference evidence="6 7" key="1">
    <citation type="submission" date="2017-03" db="EMBL/GenBank/DDBJ databases">
        <title>Genomes of endolithic fungi from Antarctica.</title>
        <authorList>
            <person name="Coleine C."/>
            <person name="Masonjones S."/>
            <person name="Stajich J.E."/>
        </authorList>
    </citation>
    <scope>NUCLEOTIDE SEQUENCE [LARGE SCALE GENOMIC DNA]</scope>
    <source>
        <strain evidence="6 7">CCFEE 5187</strain>
    </source>
</reference>
<feature type="transmembrane region" description="Helical" evidence="4">
    <location>
        <begin position="90"/>
        <end position="109"/>
    </location>
</feature>
<evidence type="ECO:0000259" key="5">
    <source>
        <dbReference type="PROSITE" id="PS50892"/>
    </source>
</evidence>
<evidence type="ECO:0000256" key="4">
    <source>
        <dbReference type="SAM" id="Phobius"/>
    </source>
</evidence>
<dbReference type="InterPro" id="IPR001388">
    <property type="entry name" value="Synaptobrevin-like"/>
</dbReference>
<dbReference type="InterPro" id="IPR050085">
    <property type="entry name" value="AGPR"/>
</dbReference>
<dbReference type="GO" id="GO:0016192">
    <property type="term" value="P:vesicle-mediated transport"/>
    <property type="evidence" value="ECO:0007669"/>
    <property type="project" value="InterPro"/>
</dbReference>
<dbReference type="STRING" id="331657.A0A4U0VWP2"/>
<dbReference type="Pfam" id="PF00957">
    <property type="entry name" value="Synaptobrevin"/>
    <property type="match status" value="1"/>
</dbReference>
<keyword evidence="4" id="KW-1133">Transmembrane helix</keyword>
<accession>A0A4U0VWP2</accession>
<keyword evidence="1" id="KW-0175">Coiled coil</keyword>
<keyword evidence="4" id="KW-0812">Transmembrane</keyword>
<dbReference type="SUPFAM" id="SSF58038">
    <property type="entry name" value="SNARE fusion complex"/>
    <property type="match status" value="1"/>
</dbReference>
<proteinExistence type="predicted"/>
<feature type="domain" description="V-SNARE coiled-coil homology" evidence="5">
    <location>
        <begin position="28"/>
        <end position="84"/>
    </location>
</feature>
<dbReference type="GO" id="GO:0016020">
    <property type="term" value="C:membrane"/>
    <property type="evidence" value="ECO:0007669"/>
    <property type="project" value="InterPro"/>
</dbReference>
<dbReference type="PANTHER" id="PTHR32338:SF10">
    <property type="entry name" value="N-ACETYL-GAMMA-GLUTAMYL-PHOSPHATE REDUCTASE, CHLOROPLASTIC-RELATED"/>
    <property type="match status" value="1"/>
</dbReference>
<dbReference type="OrthoDB" id="438291at2759"/>
<dbReference type="AlphaFoldDB" id="A0A4U0VWP2"/>
<evidence type="ECO:0000256" key="3">
    <source>
        <dbReference type="SAM" id="MobiDB-lite"/>
    </source>
</evidence>
<dbReference type="SUPFAM" id="SSF55347">
    <property type="entry name" value="Glyceraldehyde-3-phosphate dehydrogenase-like, C-terminal domain"/>
    <property type="match status" value="1"/>
</dbReference>
<dbReference type="InterPro" id="IPR058924">
    <property type="entry name" value="AGPR_dimerisation_dom"/>
</dbReference>
<dbReference type="InterPro" id="IPR023013">
    <property type="entry name" value="AGPR_AS"/>
</dbReference>
<dbReference type="PROSITE" id="PS01224">
    <property type="entry name" value="ARGC"/>
    <property type="match status" value="1"/>
</dbReference>
<dbReference type="Pfam" id="PF22698">
    <property type="entry name" value="Semialdhyde_dhC_1"/>
    <property type="match status" value="1"/>
</dbReference>
<dbReference type="Gene3D" id="3.30.360.10">
    <property type="entry name" value="Dihydrodipicolinate Reductase, domain 2"/>
    <property type="match status" value="1"/>
</dbReference>
<evidence type="ECO:0000256" key="2">
    <source>
        <dbReference type="PROSITE-ProRule" id="PRU10010"/>
    </source>
</evidence>
<comment type="caution">
    <text evidence="6">The sequence shown here is derived from an EMBL/GenBank/DDBJ whole genome shotgun (WGS) entry which is preliminary data.</text>
</comment>
<keyword evidence="4" id="KW-0472">Membrane</keyword>
<gene>
    <name evidence="6" type="ORF">B0A49_11563</name>
</gene>
<dbReference type="CDD" id="cd23936">
    <property type="entry name" value="AGPR_C_ARG5_6_like"/>
    <property type="match status" value="1"/>
</dbReference>
<dbReference type="PROSITE" id="PS50892">
    <property type="entry name" value="V_SNARE"/>
    <property type="match status" value="1"/>
</dbReference>
<protein>
    <recommendedName>
        <fullName evidence="5">V-SNARE coiled-coil homology domain-containing protein</fullName>
    </recommendedName>
</protein>
<dbReference type="PANTHER" id="PTHR32338">
    <property type="entry name" value="N-ACETYL-GAMMA-GLUTAMYL-PHOSPHATE REDUCTASE, CHLOROPLASTIC-RELATED-RELATED"/>
    <property type="match status" value="1"/>
</dbReference>
<keyword evidence="7" id="KW-1185">Reference proteome</keyword>
<dbReference type="InterPro" id="IPR042855">
    <property type="entry name" value="V_SNARE_CC"/>
</dbReference>